<evidence type="ECO:0000256" key="5">
    <source>
        <dbReference type="ARBA" id="ARBA00023136"/>
    </source>
</evidence>
<feature type="transmembrane region" description="Helical" evidence="6">
    <location>
        <begin position="159"/>
        <end position="182"/>
    </location>
</feature>
<evidence type="ECO:0000256" key="1">
    <source>
        <dbReference type="ARBA" id="ARBA00004651"/>
    </source>
</evidence>
<organism evidence="7">
    <name type="scientific">uncultured bacterium</name>
    <name type="common">gcode 4</name>
    <dbReference type="NCBI Taxonomy" id="1234023"/>
    <lineage>
        <taxon>Bacteria</taxon>
        <taxon>environmental samples</taxon>
    </lineage>
</organism>
<feature type="transmembrane region" description="Helical" evidence="6">
    <location>
        <begin position="18"/>
        <end position="40"/>
    </location>
</feature>
<feature type="transmembrane region" description="Helical" evidence="6">
    <location>
        <begin position="278"/>
        <end position="297"/>
    </location>
</feature>
<comment type="caution">
    <text evidence="7">The sequence shown here is derived from an EMBL/GenBank/DDBJ whole genome shotgun (WGS) entry which is preliminary data.</text>
</comment>
<keyword evidence="2" id="KW-1003">Cell membrane</keyword>
<keyword evidence="4 6" id="KW-1133">Transmembrane helix</keyword>
<feature type="transmembrane region" description="Helical" evidence="6">
    <location>
        <begin position="393"/>
        <end position="410"/>
    </location>
</feature>
<dbReference type="GO" id="GO:0005886">
    <property type="term" value="C:plasma membrane"/>
    <property type="evidence" value="ECO:0007669"/>
    <property type="project" value="UniProtKB-SubCell"/>
</dbReference>
<feature type="transmembrane region" description="Helical" evidence="6">
    <location>
        <begin position="95"/>
        <end position="117"/>
    </location>
</feature>
<proteinExistence type="predicted"/>
<evidence type="ECO:0000256" key="4">
    <source>
        <dbReference type="ARBA" id="ARBA00022989"/>
    </source>
</evidence>
<dbReference type="InterPro" id="IPR050833">
    <property type="entry name" value="Poly_Biosynth_Transport"/>
</dbReference>
<name>K1XHN8_9BACT</name>
<feature type="transmembrane region" description="Helical" evidence="6">
    <location>
        <begin position="479"/>
        <end position="498"/>
    </location>
</feature>
<feature type="transmembrane region" description="Helical" evidence="6">
    <location>
        <begin position="449"/>
        <end position="473"/>
    </location>
</feature>
<evidence type="ECO:0000313" key="7">
    <source>
        <dbReference type="EMBL" id="EKD24592.1"/>
    </source>
</evidence>
<dbReference type="EMBL" id="AMFJ01036201">
    <property type="protein sequence ID" value="EKD24592.1"/>
    <property type="molecule type" value="Genomic_DNA"/>
</dbReference>
<feature type="transmembrane region" description="Helical" evidence="6">
    <location>
        <begin position="129"/>
        <end position="147"/>
    </location>
</feature>
<keyword evidence="3 6" id="KW-0812">Transmembrane</keyword>
<dbReference type="Pfam" id="PF01943">
    <property type="entry name" value="Polysacc_synt"/>
    <property type="match status" value="1"/>
</dbReference>
<keyword evidence="5 6" id="KW-0472">Membrane</keyword>
<gene>
    <name evidence="7" type="ORF">ACD_80C00194G0011</name>
</gene>
<dbReference type="InterPro" id="IPR002797">
    <property type="entry name" value="Polysacc_synth"/>
</dbReference>
<reference evidence="7" key="1">
    <citation type="journal article" date="2012" name="Science">
        <title>Fermentation, hydrogen, and sulfur metabolism in multiple uncultivated bacterial phyla.</title>
        <authorList>
            <person name="Wrighton K.C."/>
            <person name="Thomas B.C."/>
            <person name="Sharon I."/>
            <person name="Miller C.S."/>
            <person name="Castelle C.J."/>
            <person name="VerBerkmoes N.C."/>
            <person name="Wilkins M.J."/>
            <person name="Hettich R.L."/>
            <person name="Lipton M.S."/>
            <person name="Williams K.H."/>
            <person name="Long P.E."/>
            <person name="Banfield J.F."/>
        </authorList>
    </citation>
    <scope>NUCLEOTIDE SEQUENCE [LARGE SCALE GENOMIC DNA]</scope>
</reference>
<feature type="transmembrane region" description="Helical" evidence="6">
    <location>
        <begin position="194"/>
        <end position="213"/>
    </location>
</feature>
<evidence type="ECO:0000256" key="2">
    <source>
        <dbReference type="ARBA" id="ARBA00022475"/>
    </source>
</evidence>
<feature type="transmembrane region" description="Helical" evidence="6">
    <location>
        <begin position="318"/>
        <end position="337"/>
    </location>
</feature>
<feature type="transmembrane region" description="Helical" evidence="6">
    <location>
        <begin position="246"/>
        <end position="266"/>
    </location>
</feature>
<evidence type="ECO:0008006" key="8">
    <source>
        <dbReference type="Google" id="ProtNLM"/>
    </source>
</evidence>
<evidence type="ECO:0000256" key="6">
    <source>
        <dbReference type="SAM" id="Phobius"/>
    </source>
</evidence>
<dbReference type="PANTHER" id="PTHR30250:SF11">
    <property type="entry name" value="O-ANTIGEN TRANSPORTER-RELATED"/>
    <property type="match status" value="1"/>
</dbReference>
<sequence>MNPMSSHRLVIKDAAWQLIWRIISALFGFLTIKIITPYLWPLQYGDYSTILKYFAIWTALADLWLYVLAVKRLWAIKEADKDPNHTELKSEYGKFVGTRVIIMTVIYAVAIVVAYLLPAYTSNPYLVRWLPFGMIFSASFMFAWIQQLPLQIFWRMDQLSWTLITARLSQIAILVPVVFFIFKNVTFNGSTVSLIAFCCIMFSVVASSIGQNIEIHYRARRILPLKIKFDWKFTKDIIIRNRQYGISYYLSSFHTLIVLLFLWRFYPTSSGHDYTGVWALSLTLIEILLIIPSSLGNSLLHKISSYSLINKRKSIGNLLLLIFWIGWVIAINFWLFADQIILVVSWKAFLWSFASLTARWSNQILPFLGIVLFRSFIKQVYNYLFVAVDKQNVLLPINLIWVLIGIPLWIRMIPKYWLFGWVVTQLAIEFIFMLGAIRVGKRKQVQPIFSWKIWGILTLILIAMAFVGYAITYFRHIDILRFFIVAFVLNALVVYASLSTIKKIAKGLTVEDTIDPVL</sequence>
<feature type="transmembrane region" description="Helical" evidence="6">
    <location>
        <begin position="349"/>
        <end position="373"/>
    </location>
</feature>
<protein>
    <recommendedName>
        <fullName evidence="8">Polysaccharide biosynthesis protein</fullName>
    </recommendedName>
</protein>
<accession>K1XHN8</accession>
<feature type="transmembrane region" description="Helical" evidence="6">
    <location>
        <begin position="416"/>
        <end position="437"/>
    </location>
</feature>
<feature type="transmembrane region" description="Helical" evidence="6">
    <location>
        <begin position="52"/>
        <end position="74"/>
    </location>
</feature>
<dbReference type="AlphaFoldDB" id="K1XHN8"/>
<evidence type="ECO:0000256" key="3">
    <source>
        <dbReference type="ARBA" id="ARBA00022692"/>
    </source>
</evidence>
<comment type="subcellular location">
    <subcellularLocation>
        <location evidence="1">Cell membrane</location>
        <topology evidence="1">Multi-pass membrane protein</topology>
    </subcellularLocation>
</comment>
<dbReference type="PANTHER" id="PTHR30250">
    <property type="entry name" value="PST FAMILY PREDICTED COLANIC ACID TRANSPORTER"/>
    <property type="match status" value="1"/>
</dbReference>